<protein>
    <recommendedName>
        <fullName evidence="3 4">N5-carboxyaminoimidazole ribonucleotide mutase</fullName>
        <shortName evidence="3 4">N5-CAIR mutase</shortName>
        <ecNumber evidence="3 4">5.4.99.18</ecNumber>
    </recommendedName>
    <alternativeName>
        <fullName evidence="3">5-(carboxyamino)imidazole ribonucleotide mutase</fullName>
    </alternativeName>
</protein>
<name>A0A023D2I7_ACIMT</name>
<sequence>MKDLSDKMSERASPLAEVDPLAGAPLVGLVMGSQSDWETMRAAADFLRGLDVPHEVRIVSAHRTPDRLADYARGAQGRGLKVIIAGAGGAAHLPGMVSAWTILPVLGVPVESHALKGMDSLLSIVQMPGGVPVGTLAIGRSGALNAGILAASILSLSDPALSARLETWRAMQTAAVADTPEG</sequence>
<evidence type="ECO:0000256" key="3">
    <source>
        <dbReference type="HAMAP-Rule" id="MF_01929"/>
    </source>
</evidence>
<evidence type="ECO:0000256" key="1">
    <source>
        <dbReference type="ARBA" id="ARBA00022755"/>
    </source>
</evidence>
<accession>A0A023D2I7</accession>
<reference evidence="7 8" key="2">
    <citation type="journal article" date="2014" name="FEMS Microbiol. Lett.">
        <title>Draft genomic DNA sequence of the facultatively methylotrophic bacterium Acidomonas methanolica type strain MB58.</title>
        <authorList>
            <person name="Higashiura N."/>
            <person name="Hadano H."/>
            <person name="Hirakawa H."/>
            <person name="Matsutani M."/>
            <person name="Takabe S."/>
            <person name="Matsushita K."/>
            <person name="Azuma Y."/>
        </authorList>
    </citation>
    <scope>NUCLEOTIDE SEQUENCE [LARGE SCALE GENOMIC DNA]</scope>
    <source>
        <strain evidence="7 8">MB58</strain>
    </source>
</reference>
<dbReference type="Proteomes" id="UP000019760">
    <property type="component" value="Unassembled WGS sequence"/>
</dbReference>
<evidence type="ECO:0000259" key="6">
    <source>
        <dbReference type="SMART" id="SM01001"/>
    </source>
</evidence>
<comment type="caution">
    <text evidence="7">The sequence shown here is derived from an EMBL/GenBank/DDBJ whole genome shotgun (WGS) entry which is preliminary data.</text>
</comment>
<keyword evidence="2 3" id="KW-0413">Isomerase</keyword>
<dbReference type="EMBL" id="BAND01000011">
    <property type="protein sequence ID" value="GAJ27980.1"/>
    <property type="molecule type" value="Genomic_DNA"/>
</dbReference>
<dbReference type="NCBIfam" id="TIGR01162">
    <property type="entry name" value="purE"/>
    <property type="match status" value="1"/>
</dbReference>
<dbReference type="SUPFAM" id="SSF52255">
    <property type="entry name" value="N5-CAIR mutase (phosphoribosylaminoimidazole carboxylase, PurE)"/>
    <property type="match status" value="1"/>
</dbReference>
<organism evidence="7 8">
    <name type="scientific">Acidomonas methanolica NBRC 104435</name>
    <dbReference type="NCBI Taxonomy" id="1231351"/>
    <lineage>
        <taxon>Bacteria</taxon>
        <taxon>Pseudomonadati</taxon>
        <taxon>Pseudomonadota</taxon>
        <taxon>Alphaproteobacteria</taxon>
        <taxon>Acetobacterales</taxon>
        <taxon>Acetobacteraceae</taxon>
        <taxon>Acidomonas</taxon>
    </lineage>
</organism>
<dbReference type="InterPro" id="IPR033747">
    <property type="entry name" value="PurE_ClassI"/>
</dbReference>
<dbReference type="EC" id="5.4.99.18" evidence="3 4"/>
<evidence type="ECO:0000256" key="2">
    <source>
        <dbReference type="ARBA" id="ARBA00023235"/>
    </source>
</evidence>
<dbReference type="InterPro" id="IPR024694">
    <property type="entry name" value="PurE_prokaryotes"/>
</dbReference>
<keyword evidence="1 3" id="KW-0658">Purine biosynthesis</keyword>
<feature type="binding site" evidence="3 5">
    <location>
        <position position="36"/>
    </location>
    <ligand>
        <name>substrate</name>
    </ligand>
</feature>
<evidence type="ECO:0000256" key="4">
    <source>
        <dbReference type="PIRNR" id="PIRNR001338"/>
    </source>
</evidence>
<dbReference type="GO" id="GO:0006189">
    <property type="term" value="P:'de novo' IMP biosynthetic process"/>
    <property type="evidence" value="ECO:0007669"/>
    <property type="project" value="UniProtKB-UniRule"/>
</dbReference>
<evidence type="ECO:0000256" key="5">
    <source>
        <dbReference type="PIRSR" id="PIRSR001338-1"/>
    </source>
</evidence>
<dbReference type="PIRSF" id="PIRSF001338">
    <property type="entry name" value="AIR_carboxylase"/>
    <property type="match status" value="1"/>
</dbReference>
<comment type="catalytic activity">
    <reaction evidence="3 4">
        <text>5-carboxyamino-1-(5-phospho-D-ribosyl)imidazole + H(+) = 5-amino-1-(5-phospho-D-ribosyl)imidazole-4-carboxylate</text>
        <dbReference type="Rhea" id="RHEA:13193"/>
        <dbReference type="ChEBI" id="CHEBI:15378"/>
        <dbReference type="ChEBI" id="CHEBI:58730"/>
        <dbReference type="ChEBI" id="CHEBI:77657"/>
        <dbReference type="EC" id="5.4.99.18"/>
    </reaction>
</comment>
<keyword evidence="8" id="KW-1185">Reference proteome</keyword>
<feature type="domain" description="PurE" evidence="6">
    <location>
        <begin position="25"/>
        <end position="176"/>
    </location>
</feature>
<dbReference type="InterPro" id="IPR000031">
    <property type="entry name" value="PurE_dom"/>
</dbReference>
<feature type="binding site" evidence="3 5">
    <location>
        <position position="63"/>
    </location>
    <ligand>
        <name>substrate</name>
    </ligand>
</feature>
<dbReference type="GO" id="GO:0034023">
    <property type="term" value="F:5-(carboxyamino)imidazole ribonucleotide mutase activity"/>
    <property type="evidence" value="ECO:0007669"/>
    <property type="project" value="UniProtKB-UniRule"/>
</dbReference>
<dbReference type="HAMAP" id="MF_01929">
    <property type="entry name" value="PurE_classI"/>
    <property type="match status" value="1"/>
</dbReference>
<evidence type="ECO:0000313" key="8">
    <source>
        <dbReference type="Proteomes" id="UP000019760"/>
    </source>
</evidence>
<dbReference type="UniPathway" id="UPA00074">
    <property type="reaction ID" value="UER00943"/>
</dbReference>
<dbReference type="PANTHER" id="PTHR23046:SF2">
    <property type="entry name" value="PHOSPHORIBOSYLAMINOIMIDAZOLE CARBOXYLASE"/>
    <property type="match status" value="1"/>
</dbReference>
<comment type="function">
    <text evidence="3 4">Catalyzes the conversion of N5-carboxyaminoimidazole ribonucleotide (N5-CAIR) to 4-carboxy-5-aminoimidazole ribonucleotide (CAIR).</text>
</comment>
<gene>
    <name evidence="3" type="primary">purE</name>
    <name evidence="7" type="ORF">Amme_011_080</name>
</gene>
<dbReference type="AlphaFoldDB" id="A0A023D2I7"/>
<comment type="similarity">
    <text evidence="3">Belongs to the AIR carboxylase family. Class I subfamily.</text>
</comment>
<dbReference type="SMART" id="SM01001">
    <property type="entry name" value="AIRC"/>
    <property type="match status" value="1"/>
</dbReference>
<dbReference type="PANTHER" id="PTHR23046">
    <property type="entry name" value="PHOSPHORIBOSYLAMINOIMIDAZOLE CARBOXYLASE CATALYTIC SUBUNIT"/>
    <property type="match status" value="1"/>
</dbReference>
<dbReference type="Gene3D" id="3.40.50.1970">
    <property type="match status" value="1"/>
</dbReference>
<reference evidence="8" key="1">
    <citation type="journal article" date="2014" name="FEMS Microbiol. Lett.">
        <title>Draft Genomic DNA Sequence of the Facultatively Methylotrophic Bacterium Acidomonas methanolica type strain MB58.</title>
        <authorList>
            <person name="Higashiura N."/>
            <person name="Hadano H."/>
            <person name="Hirakawa H."/>
            <person name="Matsutani M."/>
            <person name="Takabe S."/>
            <person name="Matsushita K."/>
            <person name="Azuma Y."/>
        </authorList>
    </citation>
    <scope>NUCLEOTIDE SEQUENCE [LARGE SCALE GENOMIC DNA]</scope>
    <source>
        <strain evidence="8">MB58</strain>
    </source>
</reference>
<comment type="pathway">
    <text evidence="3 4">Purine metabolism; IMP biosynthesis via de novo pathway; 5-amino-1-(5-phospho-D-ribosyl)imidazole-4-carboxylate from 5-amino-1-(5-phospho-D-ribosyl)imidazole (N5-CAIR route): step 2/2.</text>
</comment>
<proteinExistence type="inferred from homology"/>
<evidence type="ECO:0000313" key="7">
    <source>
        <dbReference type="EMBL" id="GAJ27980.1"/>
    </source>
</evidence>
<dbReference type="Pfam" id="PF00731">
    <property type="entry name" value="AIRC"/>
    <property type="match status" value="1"/>
</dbReference>
<feature type="binding site" evidence="3 5">
    <location>
        <position position="33"/>
    </location>
    <ligand>
        <name>substrate</name>
    </ligand>
</feature>